<evidence type="ECO:0008006" key="3">
    <source>
        <dbReference type="Google" id="ProtNLM"/>
    </source>
</evidence>
<dbReference type="Gene3D" id="3.30.420.10">
    <property type="entry name" value="Ribonuclease H-like superfamily/Ribonuclease H"/>
    <property type="match status" value="1"/>
</dbReference>
<dbReference type="EMBL" id="JBCGBO010000007">
    <property type="protein sequence ID" value="KAK9187488.1"/>
    <property type="molecule type" value="Genomic_DNA"/>
</dbReference>
<keyword evidence="2" id="KW-1185">Reference proteome</keyword>
<evidence type="ECO:0000313" key="1">
    <source>
        <dbReference type="EMBL" id="KAK9187488.1"/>
    </source>
</evidence>
<dbReference type="Proteomes" id="UP001428341">
    <property type="component" value="Unassembled WGS sequence"/>
</dbReference>
<reference evidence="1 2" key="1">
    <citation type="submission" date="2024-05" db="EMBL/GenBank/DDBJ databases">
        <title>Haplotype-resolved chromosome-level genome assembly of Huyou (Citrus changshanensis).</title>
        <authorList>
            <person name="Miao C."/>
            <person name="Chen W."/>
            <person name="Wu Y."/>
            <person name="Wang L."/>
            <person name="Zhao S."/>
            <person name="Grierson D."/>
            <person name="Xu C."/>
            <person name="Chen K."/>
        </authorList>
    </citation>
    <scope>NUCLEOTIDE SEQUENCE [LARGE SCALE GENOMIC DNA]</scope>
    <source>
        <strain evidence="1">01-14</strain>
        <tissue evidence="1">Leaf</tissue>
    </source>
</reference>
<dbReference type="AlphaFoldDB" id="A0AAP0QFA2"/>
<dbReference type="SUPFAM" id="SSF53098">
    <property type="entry name" value="Ribonuclease H-like"/>
    <property type="match status" value="1"/>
</dbReference>
<name>A0AAP0QFA2_9ROSI</name>
<evidence type="ECO:0000313" key="2">
    <source>
        <dbReference type="Proteomes" id="UP001428341"/>
    </source>
</evidence>
<protein>
    <recommendedName>
        <fullName evidence="3">Integrase catalytic domain-containing protein</fullName>
    </recommendedName>
</protein>
<comment type="caution">
    <text evidence="1">The sequence shown here is derived from an EMBL/GenBank/DDBJ whole genome shotgun (WGS) entry which is preliminary data.</text>
</comment>
<dbReference type="GO" id="GO:0003676">
    <property type="term" value="F:nucleic acid binding"/>
    <property type="evidence" value="ECO:0007669"/>
    <property type="project" value="InterPro"/>
</dbReference>
<proteinExistence type="predicted"/>
<sequence length="144" mass="15915">MDIVGPLPPAPGGVLFVLLVTDYFTKWVEASAYSSISRKEVTKFLKSNIISRFGLPWSLVEAILSTETTLPSLRPKLAQLAENNASLALDKDLERGQCWKYGGKVGKTVQTIKVLGKGAYKLQTLDGKKVPTAWNVIHFKKFYA</sequence>
<dbReference type="InterPro" id="IPR012337">
    <property type="entry name" value="RNaseH-like_sf"/>
</dbReference>
<dbReference type="InterPro" id="IPR036397">
    <property type="entry name" value="RNaseH_sf"/>
</dbReference>
<accession>A0AAP0QFA2</accession>
<gene>
    <name evidence="1" type="ORF">WN944_018884</name>
</gene>
<organism evidence="1 2">
    <name type="scientific">Citrus x changshan-huyou</name>
    <dbReference type="NCBI Taxonomy" id="2935761"/>
    <lineage>
        <taxon>Eukaryota</taxon>
        <taxon>Viridiplantae</taxon>
        <taxon>Streptophyta</taxon>
        <taxon>Embryophyta</taxon>
        <taxon>Tracheophyta</taxon>
        <taxon>Spermatophyta</taxon>
        <taxon>Magnoliopsida</taxon>
        <taxon>eudicotyledons</taxon>
        <taxon>Gunneridae</taxon>
        <taxon>Pentapetalae</taxon>
        <taxon>rosids</taxon>
        <taxon>malvids</taxon>
        <taxon>Sapindales</taxon>
        <taxon>Rutaceae</taxon>
        <taxon>Aurantioideae</taxon>
        <taxon>Citrus</taxon>
    </lineage>
</organism>